<evidence type="ECO:0000313" key="16">
    <source>
        <dbReference type="EnsemblMetazoa" id="CapteP170958"/>
    </source>
</evidence>
<dbReference type="InterPro" id="IPR007708">
    <property type="entry name" value="DBR1_C"/>
</dbReference>
<dbReference type="GO" id="GO:0008419">
    <property type="term" value="F:RNA lariat debranching enzyme activity"/>
    <property type="evidence" value="ECO:0007669"/>
    <property type="project" value="UniProtKB-ARBA"/>
</dbReference>
<evidence type="ECO:0000256" key="9">
    <source>
        <dbReference type="ARBA" id="ARBA00022833"/>
    </source>
</evidence>
<dbReference type="Pfam" id="PF00149">
    <property type="entry name" value="Metallophos"/>
    <property type="match status" value="1"/>
</dbReference>
<dbReference type="EMBL" id="KB308559">
    <property type="protein sequence ID" value="ELT97436.1"/>
    <property type="molecule type" value="Genomic_DNA"/>
</dbReference>
<evidence type="ECO:0000256" key="6">
    <source>
        <dbReference type="ARBA" id="ARBA00022664"/>
    </source>
</evidence>
<evidence type="ECO:0000256" key="3">
    <source>
        <dbReference type="ARBA" id="ARBA00001954"/>
    </source>
</evidence>
<keyword evidence="6" id="KW-0507">mRNA processing</keyword>
<evidence type="ECO:0000313" key="15">
    <source>
        <dbReference type="EMBL" id="ELT97436.1"/>
    </source>
</evidence>
<keyword evidence="10" id="KW-0408">Iron</keyword>
<feature type="compositionally biased region" description="Acidic residues" evidence="13">
    <location>
        <begin position="436"/>
        <end position="445"/>
    </location>
</feature>
<dbReference type="AlphaFoldDB" id="R7U1B4"/>
<keyword evidence="7" id="KW-0479">Metal-binding</keyword>
<dbReference type="SUPFAM" id="SSF56300">
    <property type="entry name" value="Metallo-dependent phosphatases"/>
    <property type="match status" value="1"/>
</dbReference>
<accession>R7U1B4</accession>
<evidence type="ECO:0000256" key="10">
    <source>
        <dbReference type="ARBA" id="ARBA00023004"/>
    </source>
</evidence>
<proteinExistence type="inferred from homology"/>
<evidence type="ECO:0000256" key="12">
    <source>
        <dbReference type="ARBA" id="ARBA00023242"/>
    </source>
</evidence>
<comment type="similarity">
    <text evidence="5">Belongs to the lariat debranching enzyme family.</text>
</comment>
<dbReference type="Gene3D" id="3.60.21.10">
    <property type="match status" value="1"/>
</dbReference>
<name>R7U1B4_CAPTE</name>
<evidence type="ECO:0000256" key="2">
    <source>
        <dbReference type="ARBA" id="ARBA00001947"/>
    </source>
</evidence>
<dbReference type="GO" id="GO:0000398">
    <property type="term" value="P:mRNA splicing, via spliceosome"/>
    <property type="evidence" value="ECO:0007669"/>
    <property type="project" value="TreeGrafter"/>
</dbReference>
<keyword evidence="11" id="KW-0464">Manganese</keyword>
<evidence type="ECO:0000259" key="14">
    <source>
        <dbReference type="SMART" id="SM01124"/>
    </source>
</evidence>
<evidence type="ECO:0000313" key="17">
    <source>
        <dbReference type="Proteomes" id="UP000014760"/>
    </source>
</evidence>
<dbReference type="OMA" id="GIDDPLC"/>
<dbReference type="InterPro" id="IPR029052">
    <property type="entry name" value="Metallo-depent_PP-like"/>
</dbReference>
<feature type="domain" description="Lariat debranching enzyme C-terminal" evidence="14">
    <location>
        <begin position="235"/>
        <end position="380"/>
    </location>
</feature>
<dbReference type="SMART" id="SM01124">
    <property type="entry name" value="DBR1"/>
    <property type="match status" value="1"/>
</dbReference>
<dbReference type="PANTHER" id="PTHR12849:SF0">
    <property type="entry name" value="LARIAT DEBRANCHING ENZYME"/>
    <property type="match status" value="1"/>
</dbReference>
<sequence>MKIAVEGCCHGELDKIYETIAFIEEKEKYKVDLLLICGDFQAVRNPSDFHALAVPPKFRKMNTFYKYYSGEAKAPVLTVLIGGNHEASNYMQELPYGGWLAENIYYLGYAGVVQFGGLRIGGLSGIFKGRDFNKGHFEHPPYNEDTKRSCYHVRSLDVFRLKQIQKPVDIMLSHDWPQNIYHHGNTRRLLQKKKFFQQEVEAGTLGSAPAEQLLHHLKPSYWFSAHLHVKFAARVAHDVAEEDPRKDTKFLALDKCLPRRKFLQIIDFPDQEDKSLELELDPEWLCILRSTNHLMNLGRGAQYMPGPGCSERYDFSTTDEELSDIRETFGSTFSVPDNFVRTAEAHSAEDEIPRNPPQPQICINPQTTLICQMLELTDPFSVFSGKNDSTSLSLPHGIDSNDSLLDSDDEGIQNDSDLMDTTMESSVNTTLNPDEISLDGIDEDSSPSPPHDSRSHLVLPPPTSDESELSISLDSDGSLKRSLNEEPAQGEEGEGVTEEEESAPTPSTSGKKFRRRNQSLYTDDNDDE</sequence>
<dbReference type="FunCoup" id="R7U1B4">
    <property type="interactions" value="1927"/>
</dbReference>
<dbReference type="InterPro" id="IPR004843">
    <property type="entry name" value="Calcineurin-like_PHP"/>
</dbReference>
<feature type="region of interest" description="Disordered" evidence="13">
    <location>
        <begin position="428"/>
        <end position="528"/>
    </location>
</feature>
<feature type="compositionally biased region" description="Acidic residues" evidence="13">
    <location>
        <begin position="488"/>
        <end position="502"/>
    </location>
</feature>
<keyword evidence="12" id="KW-0539">Nucleus</keyword>
<dbReference type="Pfam" id="PF05011">
    <property type="entry name" value="DBR1"/>
    <property type="match status" value="1"/>
</dbReference>
<gene>
    <name evidence="15" type="ORF">CAPTEDRAFT_170958</name>
</gene>
<dbReference type="Proteomes" id="UP000014760">
    <property type="component" value="Unassembled WGS sequence"/>
</dbReference>
<keyword evidence="17" id="KW-1185">Reference proteome</keyword>
<evidence type="ECO:0000256" key="13">
    <source>
        <dbReference type="SAM" id="MobiDB-lite"/>
    </source>
</evidence>
<dbReference type="PANTHER" id="PTHR12849">
    <property type="entry name" value="RNA LARIAT DEBRANCHING ENZYME"/>
    <property type="match status" value="1"/>
</dbReference>
<reference evidence="17" key="1">
    <citation type="submission" date="2012-12" db="EMBL/GenBank/DDBJ databases">
        <authorList>
            <person name="Hellsten U."/>
            <person name="Grimwood J."/>
            <person name="Chapman J.A."/>
            <person name="Shapiro H."/>
            <person name="Aerts A."/>
            <person name="Otillar R.P."/>
            <person name="Terry A.Y."/>
            <person name="Boore J.L."/>
            <person name="Simakov O."/>
            <person name="Marletaz F."/>
            <person name="Cho S.-J."/>
            <person name="Edsinger-Gonzales E."/>
            <person name="Havlak P."/>
            <person name="Kuo D.-H."/>
            <person name="Larsson T."/>
            <person name="Lv J."/>
            <person name="Arendt D."/>
            <person name="Savage R."/>
            <person name="Osoegawa K."/>
            <person name="de Jong P."/>
            <person name="Lindberg D.R."/>
            <person name="Seaver E.C."/>
            <person name="Weisblat D.A."/>
            <person name="Putnam N.H."/>
            <person name="Grigoriev I.V."/>
            <person name="Rokhsar D.S."/>
        </authorList>
    </citation>
    <scope>NUCLEOTIDE SEQUENCE</scope>
    <source>
        <strain evidence="17">I ESC-2004</strain>
    </source>
</reference>
<protein>
    <recommendedName>
        <fullName evidence="14">Lariat debranching enzyme C-terminal domain-containing protein</fullName>
    </recommendedName>
</protein>
<dbReference type="EnsemblMetazoa" id="CapteT170958">
    <property type="protein sequence ID" value="CapteP170958"/>
    <property type="gene ID" value="CapteG170958"/>
</dbReference>
<keyword evidence="9" id="KW-0862">Zinc</keyword>
<comment type="cofactor">
    <cofactor evidence="2">
        <name>Zn(2+)</name>
        <dbReference type="ChEBI" id="CHEBI:29105"/>
    </cofactor>
</comment>
<reference evidence="16" key="3">
    <citation type="submission" date="2015-06" db="UniProtKB">
        <authorList>
            <consortium name="EnsemblMetazoa"/>
        </authorList>
    </citation>
    <scope>IDENTIFICATION</scope>
</reference>
<comment type="cofactor">
    <cofactor evidence="1">
        <name>Mn(2+)</name>
        <dbReference type="ChEBI" id="CHEBI:29035"/>
    </cofactor>
</comment>
<dbReference type="GO" id="GO:0005634">
    <property type="term" value="C:nucleus"/>
    <property type="evidence" value="ECO:0007669"/>
    <property type="project" value="UniProtKB-SubCell"/>
</dbReference>
<dbReference type="CDD" id="cd00844">
    <property type="entry name" value="MPP_Dbr1_N"/>
    <property type="match status" value="1"/>
</dbReference>
<evidence type="ECO:0000256" key="4">
    <source>
        <dbReference type="ARBA" id="ARBA00004123"/>
    </source>
</evidence>
<comment type="cofactor">
    <cofactor evidence="3">
        <name>Fe(2+)</name>
        <dbReference type="ChEBI" id="CHEBI:29033"/>
    </cofactor>
</comment>
<reference evidence="15 17" key="2">
    <citation type="journal article" date="2013" name="Nature">
        <title>Insights into bilaterian evolution from three spiralian genomes.</title>
        <authorList>
            <person name="Simakov O."/>
            <person name="Marletaz F."/>
            <person name="Cho S.J."/>
            <person name="Edsinger-Gonzales E."/>
            <person name="Havlak P."/>
            <person name="Hellsten U."/>
            <person name="Kuo D.H."/>
            <person name="Larsson T."/>
            <person name="Lv J."/>
            <person name="Arendt D."/>
            <person name="Savage R."/>
            <person name="Osoegawa K."/>
            <person name="de Jong P."/>
            <person name="Grimwood J."/>
            <person name="Chapman J.A."/>
            <person name="Shapiro H."/>
            <person name="Aerts A."/>
            <person name="Otillar R.P."/>
            <person name="Terry A.Y."/>
            <person name="Boore J.L."/>
            <person name="Grigoriev I.V."/>
            <person name="Lindberg D.R."/>
            <person name="Seaver E.C."/>
            <person name="Weisblat D.A."/>
            <person name="Putnam N.H."/>
            <person name="Rokhsar D.S."/>
        </authorList>
    </citation>
    <scope>NUCLEOTIDE SEQUENCE</scope>
    <source>
        <strain evidence="15 17">I ESC-2004</strain>
    </source>
</reference>
<dbReference type="STRING" id="283909.R7U1B4"/>
<dbReference type="OrthoDB" id="407609at2759"/>
<comment type="subcellular location">
    <subcellularLocation>
        <location evidence="4">Nucleus</location>
    </subcellularLocation>
</comment>
<dbReference type="EMBL" id="AMQN01002158">
    <property type="status" value="NOT_ANNOTATED_CDS"/>
    <property type="molecule type" value="Genomic_DNA"/>
</dbReference>
<dbReference type="GO" id="GO:0046872">
    <property type="term" value="F:metal ion binding"/>
    <property type="evidence" value="ECO:0007669"/>
    <property type="project" value="UniProtKB-KW"/>
</dbReference>
<evidence type="ECO:0000256" key="7">
    <source>
        <dbReference type="ARBA" id="ARBA00022723"/>
    </source>
</evidence>
<keyword evidence="8" id="KW-0378">Hydrolase</keyword>
<organism evidence="15">
    <name type="scientific">Capitella teleta</name>
    <name type="common">Polychaete worm</name>
    <dbReference type="NCBI Taxonomy" id="283909"/>
    <lineage>
        <taxon>Eukaryota</taxon>
        <taxon>Metazoa</taxon>
        <taxon>Spiralia</taxon>
        <taxon>Lophotrochozoa</taxon>
        <taxon>Annelida</taxon>
        <taxon>Polychaeta</taxon>
        <taxon>Sedentaria</taxon>
        <taxon>Scolecida</taxon>
        <taxon>Capitellidae</taxon>
        <taxon>Capitella</taxon>
    </lineage>
</organism>
<evidence type="ECO:0000256" key="1">
    <source>
        <dbReference type="ARBA" id="ARBA00001936"/>
    </source>
</evidence>
<dbReference type="FunFam" id="3.60.21.10:FF:000035">
    <property type="entry name" value="Lariat debranching enzyme"/>
    <property type="match status" value="1"/>
</dbReference>
<evidence type="ECO:0000256" key="8">
    <source>
        <dbReference type="ARBA" id="ARBA00022801"/>
    </source>
</evidence>
<dbReference type="HOGENOM" id="CLU_005893_0_2_1"/>
<evidence type="ECO:0000256" key="11">
    <source>
        <dbReference type="ARBA" id="ARBA00023211"/>
    </source>
</evidence>
<evidence type="ECO:0000256" key="5">
    <source>
        <dbReference type="ARBA" id="ARBA00006045"/>
    </source>
</evidence>
<dbReference type="InterPro" id="IPR041816">
    <property type="entry name" value="Dbr1_N"/>
</dbReference>